<comment type="caution">
    <text evidence="1">The sequence shown here is derived from an EMBL/GenBank/DDBJ whole genome shotgun (WGS) entry which is preliminary data.</text>
</comment>
<name>A0A9W6QPJ3_9PSEU</name>
<sequence>MSADMERLAAEFERFQARIKDAEHRFSGVAEKQEQLGYYETEADISAGWSTSLTFPMRRGGGHDAPIDGPR</sequence>
<accession>A0A9W6QPJ3</accession>
<dbReference type="EMBL" id="BSSD01000004">
    <property type="protein sequence ID" value="GLW92324.1"/>
    <property type="molecule type" value="Genomic_DNA"/>
</dbReference>
<proteinExistence type="predicted"/>
<protein>
    <submittedName>
        <fullName evidence="1">Uncharacterized protein</fullName>
    </submittedName>
</protein>
<keyword evidence="2" id="KW-1185">Reference proteome</keyword>
<organism evidence="1 2">
    <name type="scientific">Actinokineospora globicatena</name>
    <dbReference type="NCBI Taxonomy" id="103729"/>
    <lineage>
        <taxon>Bacteria</taxon>
        <taxon>Bacillati</taxon>
        <taxon>Actinomycetota</taxon>
        <taxon>Actinomycetes</taxon>
        <taxon>Pseudonocardiales</taxon>
        <taxon>Pseudonocardiaceae</taxon>
        <taxon>Actinokineospora</taxon>
    </lineage>
</organism>
<evidence type="ECO:0000313" key="1">
    <source>
        <dbReference type="EMBL" id="GLW92324.1"/>
    </source>
</evidence>
<evidence type="ECO:0000313" key="2">
    <source>
        <dbReference type="Proteomes" id="UP001165042"/>
    </source>
</evidence>
<dbReference type="Proteomes" id="UP001165042">
    <property type="component" value="Unassembled WGS sequence"/>
</dbReference>
<dbReference type="RefSeq" id="WP_285610924.1">
    <property type="nucleotide sequence ID" value="NZ_BSSD01000004.1"/>
</dbReference>
<gene>
    <name evidence="1" type="ORF">Aglo03_31400</name>
</gene>
<reference evidence="1" key="1">
    <citation type="submission" date="2023-02" db="EMBL/GenBank/DDBJ databases">
        <title>Actinokineospora globicatena NBRC 15670.</title>
        <authorList>
            <person name="Ichikawa N."/>
            <person name="Sato H."/>
            <person name="Tonouchi N."/>
        </authorList>
    </citation>
    <scope>NUCLEOTIDE SEQUENCE</scope>
    <source>
        <strain evidence="1">NBRC 15670</strain>
    </source>
</reference>
<dbReference type="AlphaFoldDB" id="A0A9W6QPJ3"/>